<comment type="caution">
    <text evidence="3">The sequence shown here is derived from an EMBL/GenBank/DDBJ whole genome shotgun (WGS) entry which is preliminary data.</text>
</comment>
<gene>
    <name evidence="3" type="ORF">A2936_02620</name>
</gene>
<dbReference type="Gene3D" id="3.40.50.150">
    <property type="entry name" value="Vaccinia Virus protein VP39"/>
    <property type="match status" value="1"/>
</dbReference>
<accession>A0A1F7URD3</accession>
<name>A0A1F7URD3_9BACT</name>
<reference evidence="3 4" key="1">
    <citation type="journal article" date="2016" name="Nat. Commun.">
        <title>Thousands of microbial genomes shed light on interconnected biogeochemical processes in an aquifer system.</title>
        <authorList>
            <person name="Anantharaman K."/>
            <person name="Brown C.T."/>
            <person name="Hug L.A."/>
            <person name="Sharon I."/>
            <person name="Castelle C.J."/>
            <person name="Probst A.J."/>
            <person name="Thomas B.C."/>
            <person name="Singh A."/>
            <person name="Wilkins M.J."/>
            <person name="Karaoz U."/>
            <person name="Brodie E.L."/>
            <person name="Williams K.H."/>
            <person name="Hubbard S.S."/>
            <person name="Banfield J.F."/>
        </authorList>
    </citation>
    <scope>NUCLEOTIDE SEQUENCE [LARGE SCALE GENOMIC DNA]</scope>
</reference>
<evidence type="ECO:0008006" key="5">
    <source>
        <dbReference type="Google" id="ProtNLM"/>
    </source>
</evidence>
<evidence type="ECO:0000313" key="3">
    <source>
        <dbReference type="EMBL" id="OGL80237.1"/>
    </source>
</evidence>
<keyword evidence="1" id="KW-0489">Methyltransferase</keyword>
<protein>
    <recommendedName>
        <fullName evidence="5">Rhamnosyl O-methyltransferase</fullName>
    </recommendedName>
</protein>
<dbReference type="PANTHER" id="PTHR40048:SF1">
    <property type="entry name" value="RHAMNOSYL O-METHYLTRANSFERASE"/>
    <property type="match status" value="1"/>
</dbReference>
<dbReference type="EMBL" id="MGEK01000039">
    <property type="protein sequence ID" value="OGL80237.1"/>
    <property type="molecule type" value="Genomic_DNA"/>
</dbReference>
<evidence type="ECO:0000313" key="4">
    <source>
        <dbReference type="Proteomes" id="UP000176846"/>
    </source>
</evidence>
<dbReference type="GO" id="GO:0032259">
    <property type="term" value="P:methylation"/>
    <property type="evidence" value="ECO:0007669"/>
    <property type="project" value="UniProtKB-KW"/>
</dbReference>
<dbReference type="PANTHER" id="PTHR40048">
    <property type="entry name" value="RHAMNOSYL O-METHYLTRANSFERASE"/>
    <property type="match status" value="1"/>
</dbReference>
<dbReference type="AlphaFoldDB" id="A0A1F7URD3"/>
<evidence type="ECO:0000256" key="2">
    <source>
        <dbReference type="ARBA" id="ARBA00022679"/>
    </source>
</evidence>
<dbReference type="GO" id="GO:0005886">
    <property type="term" value="C:plasma membrane"/>
    <property type="evidence" value="ECO:0007669"/>
    <property type="project" value="TreeGrafter"/>
</dbReference>
<dbReference type="Pfam" id="PF13578">
    <property type="entry name" value="Methyltransf_24"/>
    <property type="match status" value="1"/>
</dbReference>
<dbReference type="SUPFAM" id="SSF53335">
    <property type="entry name" value="S-adenosyl-L-methionine-dependent methyltransferases"/>
    <property type="match status" value="1"/>
</dbReference>
<dbReference type="InterPro" id="IPR029063">
    <property type="entry name" value="SAM-dependent_MTases_sf"/>
</dbReference>
<dbReference type="GO" id="GO:0008168">
    <property type="term" value="F:methyltransferase activity"/>
    <property type="evidence" value="ECO:0007669"/>
    <property type="project" value="UniProtKB-KW"/>
</dbReference>
<organism evidence="3 4">
    <name type="scientific">Candidatus Uhrbacteria bacterium RIFCSPLOWO2_01_FULL_47_25</name>
    <dbReference type="NCBI Taxonomy" id="1802402"/>
    <lineage>
        <taxon>Bacteria</taxon>
        <taxon>Candidatus Uhriibacteriota</taxon>
    </lineage>
</organism>
<keyword evidence="2" id="KW-0808">Transferase</keyword>
<dbReference type="Proteomes" id="UP000176846">
    <property type="component" value="Unassembled WGS sequence"/>
</dbReference>
<sequence length="238" mass="27998">MIPGRYVKLQKYLIMNKRIKYITEKLRIDCPNFECPDVGQTPLEIVHTLEKIRRRRPKIILEIGSARGGFIYLLSAALGNSGTTFITIDPYITGSKYEKQFYTYEDTINKLRHFYLKNNYLHIRRKSTSKKAREDLKEYLGNRKVDFLFIDGDHTCKSVLNDWKNYNYFLDKNGLAAFHDIIAYEEVNKAWKKIILGQNIYQHEECKKKGVPLLTFVDNKDKKKFGQSMILGVGYLYK</sequence>
<proteinExistence type="predicted"/>
<evidence type="ECO:0000256" key="1">
    <source>
        <dbReference type="ARBA" id="ARBA00022603"/>
    </source>
</evidence>